<comment type="caution">
    <text evidence="1">The sequence shown here is derived from an EMBL/GenBank/DDBJ whole genome shotgun (WGS) entry which is preliminary data.</text>
</comment>
<organism evidence="1 2">
    <name type="scientific">Alligator mississippiensis</name>
    <name type="common">American alligator</name>
    <dbReference type="NCBI Taxonomy" id="8496"/>
    <lineage>
        <taxon>Eukaryota</taxon>
        <taxon>Metazoa</taxon>
        <taxon>Chordata</taxon>
        <taxon>Craniata</taxon>
        <taxon>Vertebrata</taxon>
        <taxon>Euteleostomi</taxon>
        <taxon>Archelosauria</taxon>
        <taxon>Archosauria</taxon>
        <taxon>Crocodylia</taxon>
        <taxon>Alligatoridae</taxon>
        <taxon>Alligatorinae</taxon>
        <taxon>Alligator</taxon>
    </lineage>
</organism>
<proteinExistence type="predicted"/>
<protein>
    <submittedName>
        <fullName evidence="1">Uncharacterized protein</fullName>
    </submittedName>
</protein>
<dbReference type="Proteomes" id="UP000050525">
    <property type="component" value="Unassembled WGS sequence"/>
</dbReference>
<gene>
    <name evidence="1" type="ORF">Y1Q_0021679</name>
</gene>
<name>A0A151PAQ2_ALLMI</name>
<dbReference type="EMBL" id="AKHW03000533">
    <property type="protein sequence ID" value="KYO46113.1"/>
    <property type="molecule type" value="Genomic_DNA"/>
</dbReference>
<reference evidence="1 2" key="1">
    <citation type="journal article" date="2012" name="Genome Biol.">
        <title>Sequencing three crocodilian genomes to illuminate the evolution of archosaurs and amniotes.</title>
        <authorList>
            <person name="St John J.A."/>
            <person name="Braun E.L."/>
            <person name="Isberg S.R."/>
            <person name="Miles L.G."/>
            <person name="Chong A.Y."/>
            <person name="Gongora J."/>
            <person name="Dalzell P."/>
            <person name="Moran C."/>
            <person name="Bed'hom B."/>
            <person name="Abzhanov A."/>
            <person name="Burgess S.C."/>
            <person name="Cooksey A.M."/>
            <person name="Castoe T.A."/>
            <person name="Crawford N.G."/>
            <person name="Densmore L.D."/>
            <person name="Drew J.C."/>
            <person name="Edwards S.V."/>
            <person name="Faircloth B.C."/>
            <person name="Fujita M.K."/>
            <person name="Greenwold M.J."/>
            <person name="Hoffmann F.G."/>
            <person name="Howard J.M."/>
            <person name="Iguchi T."/>
            <person name="Janes D.E."/>
            <person name="Khan S.Y."/>
            <person name="Kohno S."/>
            <person name="de Koning A.J."/>
            <person name="Lance S.L."/>
            <person name="McCarthy F.M."/>
            <person name="McCormack J.E."/>
            <person name="Merchant M.E."/>
            <person name="Peterson D.G."/>
            <person name="Pollock D.D."/>
            <person name="Pourmand N."/>
            <person name="Raney B.J."/>
            <person name="Roessler K.A."/>
            <person name="Sanford J.R."/>
            <person name="Sawyer R.H."/>
            <person name="Schmidt C.J."/>
            <person name="Triplett E.W."/>
            <person name="Tuberville T.D."/>
            <person name="Venegas-Anaya M."/>
            <person name="Howard J.T."/>
            <person name="Jarvis E.D."/>
            <person name="Guillette L.J.Jr."/>
            <person name="Glenn T.C."/>
            <person name="Green R.E."/>
            <person name="Ray D.A."/>
        </authorList>
    </citation>
    <scope>NUCLEOTIDE SEQUENCE [LARGE SCALE GENOMIC DNA]</scope>
    <source>
        <strain evidence="1">KSC_2009_1</strain>
    </source>
</reference>
<sequence length="190" mass="21033">MMDKDWDCGQLLCKGQGRFLAYLRRPSDTDSLHPLFNAYKGFQIPVDDRGAEESMTLVSVIPVVQRTFPRFLSPEVWVPRSISREKKWSCVRGGSVCYLKLEPGQPKLHSTVRQAPCSRIAIAAAPGSSQDPREHISWGKGAGGESLTSTLATHDSWDIGAQSEGKRLCVLYWLAHHGSASSFGFFCVFS</sequence>
<accession>A0A151PAQ2</accession>
<evidence type="ECO:0000313" key="1">
    <source>
        <dbReference type="EMBL" id="KYO46113.1"/>
    </source>
</evidence>
<evidence type="ECO:0000313" key="2">
    <source>
        <dbReference type="Proteomes" id="UP000050525"/>
    </source>
</evidence>
<dbReference type="AlphaFoldDB" id="A0A151PAQ2"/>
<keyword evidence="2" id="KW-1185">Reference proteome</keyword>